<protein>
    <recommendedName>
        <fullName evidence="3">B30.2/SPRY domain-containing protein</fullName>
    </recommendedName>
</protein>
<evidence type="ECO:0008006" key="3">
    <source>
        <dbReference type="Google" id="ProtNLM"/>
    </source>
</evidence>
<comment type="caution">
    <text evidence="1">The sequence shown here is derived from an EMBL/GenBank/DDBJ whole genome shotgun (WGS) entry which is preliminary data.</text>
</comment>
<dbReference type="SUPFAM" id="SSF49899">
    <property type="entry name" value="Concanavalin A-like lectins/glucanases"/>
    <property type="match status" value="1"/>
</dbReference>
<dbReference type="InterPro" id="IPR050143">
    <property type="entry name" value="TRIM/RBCC"/>
</dbReference>
<name>A0AAW1E1F7_ZOAVI</name>
<keyword evidence="2" id="KW-1185">Reference proteome</keyword>
<reference evidence="1 2" key="1">
    <citation type="journal article" date="2024" name="Genome Biol. Evol.">
        <title>Chromosome-level genome assembly of the viviparous eelpout Zoarces viviparus.</title>
        <authorList>
            <person name="Fuhrmann N."/>
            <person name="Brasseur M.V."/>
            <person name="Bakowski C.E."/>
            <person name="Podsiadlowski L."/>
            <person name="Prost S."/>
            <person name="Krehenwinkel H."/>
            <person name="Mayer C."/>
        </authorList>
    </citation>
    <scope>NUCLEOTIDE SEQUENCE [LARGE SCALE GENOMIC DNA]</scope>
    <source>
        <strain evidence="1">NO-MEL_2022_Ind0_liver</strain>
    </source>
</reference>
<dbReference type="PANTHER" id="PTHR24103">
    <property type="entry name" value="E3 UBIQUITIN-PROTEIN LIGASE TRIM"/>
    <property type="match status" value="1"/>
</dbReference>
<dbReference type="Gene3D" id="2.60.120.920">
    <property type="match status" value="1"/>
</dbReference>
<dbReference type="EMBL" id="JBCEZU010000586">
    <property type="protein sequence ID" value="KAK9515988.1"/>
    <property type="molecule type" value="Genomic_DNA"/>
</dbReference>
<dbReference type="InterPro" id="IPR043136">
    <property type="entry name" value="B30.2/SPRY_sf"/>
</dbReference>
<gene>
    <name evidence="1" type="ORF">VZT92_026583</name>
</gene>
<proteinExistence type="predicted"/>
<evidence type="ECO:0000313" key="2">
    <source>
        <dbReference type="Proteomes" id="UP001488805"/>
    </source>
</evidence>
<dbReference type="Proteomes" id="UP001488805">
    <property type="component" value="Unassembled WGS sequence"/>
</dbReference>
<sequence length="337" mass="34283">MLQVIQPRAELLSLTTNRADITVSDDGRSLFCTPKSEQAPSGHSSAFGTNVRSRRISAFVQTTTLSFGSTAGSAFNSGSTAGSSFNCGSTAGSAFNCGSTAGSAFNSGSTAGSAFNSGSTAGSSFNCGSTAGSAFNCGSTAGSAFNSGSTAGSAFNSGSTAGSAFNSGSTAGSLFNSGSTAGSRFNSGSTAGSRFNSGSTAGSAFNSGSTAGSGQTTASSIISHVFNEFTSGQHYWETEVGLRDYWALGIKDYFLNYDGQKYSTCSPKATTELALGARPRKIGIYLNCSSKKLSFYDADNMTHIDTLSAGLMSTPLSAQFNIRVAAPDRNPLTVCWY</sequence>
<accession>A0AAW1E1F7</accession>
<evidence type="ECO:0000313" key="1">
    <source>
        <dbReference type="EMBL" id="KAK9515988.1"/>
    </source>
</evidence>
<dbReference type="AlphaFoldDB" id="A0AAW1E1F7"/>
<organism evidence="1 2">
    <name type="scientific">Zoarces viviparus</name>
    <name type="common">Viviparous eelpout</name>
    <name type="synonym">Blennius viviparus</name>
    <dbReference type="NCBI Taxonomy" id="48416"/>
    <lineage>
        <taxon>Eukaryota</taxon>
        <taxon>Metazoa</taxon>
        <taxon>Chordata</taxon>
        <taxon>Craniata</taxon>
        <taxon>Vertebrata</taxon>
        <taxon>Euteleostomi</taxon>
        <taxon>Actinopterygii</taxon>
        <taxon>Neopterygii</taxon>
        <taxon>Teleostei</taxon>
        <taxon>Neoteleostei</taxon>
        <taxon>Acanthomorphata</taxon>
        <taxon>Eupercaria</taxon>
        <taxon>Perciformes</taxon>
        <taxon>Cottioidei</taxon>
        <taxon>Zoarcales</taxon>
        <taxon>Zoarcidae</taxon>
        <taxon>Zoarcinae</taxon>
        <taxon>Zoarces</taxon>
    </lineage>
</organism>
<dbReference type="InterPro" id="IPR013320">
    <property type="entry name" value="ConA-like_dom_sf"/>
</dbReference>